<proteinExistence type="predicted"/>
<keyword evidence="3" id="KW-1185">Reference proteome</keyword>
<feature type="region of interest" description="Disordered" evidence="1">
    <location>
        <begin position="1"/>
        <end position="36"/>
    </location>
</feature>
<evidence type="ECO:0000313" key="3">
    <source>
        <dbReference type="Proteomes" id="UP000188533"/>
    </source>
</evidence>
<feature type="region of interest" description="Disordered" evidence="1">
    <location>
        <begin position="100"/>
        <end position="120"/>
    </location>
</feature>
<feature type="compositionally biased region" description="Low complexity" evidence="1">
    <location>
        <begin position="12"/>
        <end position="25"/>
    </location>
</feature>
<sequence length="416" mass="44255">MSAKSLLRAGLSSPRSFRSPSTPKSILKRPPPLALSQSPFKASVTIIVSPGSPHVHFPSSPGLTATFTTHSPNSYDRGAIVVSPNPLEIPSWGSRIYSPGSETFGKPASTESSPAEELTPTFKSFTPPILSLSSPSFDEVFPKSPVLETKRTSSASARFQAIAAEPTIRPISGIGEALKSYPRSPYPSAPTSPAPAVLADAENHVVENEGTVTGRVWFRTRTVYGSNPSLVSREAGAKPKAKKVPPAITIIGRSAEMVSSPLRQDFLAPVEESPQHTATAANTAGKNHAQLTQAFWQSMSLDDTANMTSPYNTNEDPVASGLFSPGGMISPMIFATKEGVVWSPPRRDALFHKKDLMDMPIKSGGSRAMVMSPSPEDPFSAFPSFSAVLSLDHGKQESIIAYPPAANDDECLNKAI</sequence>
<dbReference type="Proteomes" id="UP000188533">
    <property type="component" value="Unassembled WGS sequence"/>
</dbReference>
<reference evidence="2 3" key="2">
    <citation type="submission" date="2017-02" db="EMBL/GenBank/DDBJ databases">
        <title>A genome survey and senescence transcriptome analysis in Lentinula edodes.</title>
        <authorList>
            <person name="Sakamoto Y."/>
            <person name="Nakade K."/>
            <person name="Sato S."/>
            <person name="Yoshida Y."/>
            <person name="Miyazaki K."/>
            <person name="Natsume S."/>
            <person name="Konno N."/>
        </authorList>
    </citation>
    <scope>NUCLEOTIDE SEQUENCE [LARGE SCALE GENOMIC DNA]</scope>
    <source>
        <strain evidence="2 3">NBRC 111202</strain>
    </source>
</reference>
<protein>
    <submittedName>
        <fullName evidence="2">Uncharacterized protein</fullName>
    </submittedName>
</protein>
<dbReference type="AlphaFoldDB" id="A0A1Q3EA40"/>
<comment type="caution">
    <text evidence="2">The sequence shown here is derived from an EMBL/GenBank/DDBJ whole genome shotgun (WGS) entry which is preliminary data.</text>
</comment>
<organism evidence="2 3">
    <name type="scientific">Lentinula edodes</name>
    <name type="common">Shiitake mushroom</name>
    <name type="synonym">Lentinus edodes</name>
    <dbReference type="NCBI Taxonomy" id="5353"/>
    <lineage>
        <taxon>Eukaryota</taxon>
        <taxon>Fungi</taxon>
        <taxon>Dikarya</taxon>
        <taxon>Basidiomycota</taxon>
        <taxon>Agaricomycotina</taxon>
        <taxon>Agaricomycetes</taxon>
        <taxon>Agaricomycetidae</taxon>
        <taxon>Agaricales</taxon>
        <taxon>Marasmiineae</taxon>
        <taxon>Omphalotaceae</taxon>
        <taxon>Lentinula</taxon>
    </lineage>
</organism>
<evidence type="ECO:0000256" key="1">
    <source>
        <dbReference type="SAM" id="MobiDB-lite"/>
    </source>
</evidence>
<gene>
    <name evidence="2" type="ORF">LENED_005839</name>
</gene>
<name>A0A1Q3EA40_LENED</name>
<reference evidence="2 3" key="1">
    <citation type="submission" date="2016-08" db="EMBL/GenBank/DDBJ databases">
        <authorList>
            <consortium name="Lentinula edodes genome sequencing consortium"/>
            <person name="Sakamoto Y."/>
            <person name="Nakade K."/>
            <person name="Sato S."/>
            <person name="Yoshida Y."/>
            <person name="Miyazaki K."/>
            <person name="Natsume S."/>
            <person name="Konno N."/>
        </authorList>
    </citation>
    <scope>NUCLEOTIDE SEQUENCE [LARGE SCALE GENOMIC DNA]</scope>
    <source>
        <strain evidence="2 3">NBRC 111202</strain>
    </source>
</reference>
<accession>A0A1Q3EA40</accession>
<dbReference type="EMBL" id="BDGU01000175">
    <property type="protein sequence ID" value="GAW04073.1"/>
    <property type="molecule type" value="Genomic_DNA"/>
</dbReference>
<evidence type="ECO:0000313" key="2">
    <source>
        <dbReference type="EMBL" id="GAW04073.1"/>
    </source>
</evidence>